<proteinExistence type="inferred from homology"/>
<gene>
    <name evidence="3" type="primary">SDA1_2</name>
    <name evidence="3" type="ORF">GLX27_003168</name>
</gene>
<feature type="domain" description="SDA1 N-terminal" evidence="2">
    <location>
        <begin position="101"/>
        <end position="157"/>
    </location>
</feature>
<reference evidence="3 4" key="1">
    <citation type="journal article" date="2020" name="Elife">
        <title>Loss of centromere function drives karyotype evolution in closely related Malassezia species.</title>
        <authorList>
            <person name="Sankaranarayanan S.R."/>
            <person name="Ianiri G."/>
            <person name="Coelho M.A."/>
            <person name="Reza M.H."/>
            <person name="Thimmappa B.C."/>
            <person name="Ganguly P."/>
            <person name="Vadnala R.N."/>
            <person name="Sun S."/>
            <person name="Siddharthan R."/>
            <person name="Tellgren-Roth C."/>
            <person name="Dawson T.L."/>
            <person name="Heitman J."/>
            <person name="Sanyal K."/>
        </authorList>
    </citation>
    <scope>NUCLEOTIDE SEQUENCE [LARGE SCALE GENOMIC DNA]</scope>
    <source>
        <strain evidence="3">CBS14141</strain>
    </source>
</reference>
<comment type="subcellular location">
    <subcellularLocation>
        <location evidence="1">Nucleus</location>
        <location evidence="1">Nucleolus</location>
    </subcellularLocation>
</comment>
<keyword evidence="1" id="KW-0690">Ribosome biogenesis</keyword>
<protein>
    <recommendedName>
        <fullName evidence="1">Protein SDA1</fullName>
    </recommendedName>
</protein>
<organism evidence="3 4">
    <name type="scientific">Malassezia furfur</name>
    <name type="common">Pityriasis versicolor infection agent</name>
    <name type="synonym">Pityrosporum furfur</name>
    <dbReference type="NCBI Taxonomy" id="55194"/>
    <lineage>
        <taxon>Eukaryota</taxon>
        <taxon>Fungi</taxon>
        <taxon>Dikarya</taxon>
        <taxon>Basidiomycota</taxon>
        <taxon>Ustilaginomycotina</taxon>
        <taxon>Malasseziomycetes</taxon>
        <taxon>Malasseziales</taxon>
        <taxon>Malasseziaceae</taxon>
        <taxon>Malassezia</taxon>
    </lineage>
</organism>
<sequence length="172" mass="19217">MAKASAAPRPTAMVRENGLMHRSKARGLLNTSNLPALQNLLKREPEAYAEEFLAQWNHYESLRRIYASGIGQQVEGAGDAQAHAVRLTKDQQEQFQQLLTFVTQLAPSYPQVTKPLPDHLAELLLVHHAQLSPDVRHACFRALTMLRNRNMITSETYVRDTNAASSAPSSRC</sequence>
<keyword evidence="1" id="KW-0653">Protein transport</keyword>
<evidence type="ECO:0000256" key="1">
    <source>
        <dbReference type="RuleBase" id="RU365057"/>
    </source>
</evidence>
<comment type="function">
    <text evidence="1">Required for 60S pre-ribosomal subunits export to the cytoplasm.</text>
</comment>
<dbReference type="InterPro" id="IPR027312">
    <property type="entry name" value="Sda1"/>
</dbReference>
<evidence type="ECO:0000313" key="3">
    <source>
        <dbReference type="EMBL" id="WFD48498.1"/>
    </source>
</evidence>
<keyword evidence="1" id="KW-0539">Nucleus</keyword>
<dbReference type="EMBL" id="CP046236">
    <property type="protein sequence ID" value="WFD48498.1"/>
    <property type="molecule type" value="Genomic_DNA"/>
</dbReference>
<dbReference type="Pfam" id="PF08158">
    <property type="entry name" value="SDA1_HEAT"/>
    <property type="match status" value="1"/>
</dbReference>
<accession>A0ABY8EW89</accession>
<keyword evidence="4" id="KW-1185">Reference proteome</keyword>
<dbReference type="PANTHER" id="PTHR12730">
    <property type="entry name" value="HSDA/SDA1-RELATED"/>
    <property type="match status" value="1"/>
</dbReference>
<evidence type="ECO:0000259" key="2">
    <source>
        <dbReference type="Pfam" id="PF08158"/>
    </source>
</evidence>
<name>A0ABY8EW89_MALFU</name>
<dbReference type="InterPro" id="IPR012977">
    <property type="entry name" value="SDA1_N"/>
</dbReference>
<comment type="similarity">
    <text evidence="1">Belongs to the SDA1 family.</text>
</comment>
<dbReference type="PANTHER" id="PTHR12730:SF0">
    <property type="entry name" value="PROTEIN SDA1 HOMOLOG"/>
    <property type="match status" value="1"/>
</dbReference>
<evidence type="ECO:0000313" key="4">
    <source>
        <dbReference type="Proteomes" id="UP000818624"/>
    </source>
</evidence>
<keyword evidence="1" id="KW-0813">Transport</keyword>
<dbReference type="Proteomes" id="UP000818624">
    <property type="component" value="Chromosome 3"/>
</dbReference>